<comment type="caution">
    <text evidence="2">The sequence shown here is derived from an EMBL/GenBank/DDBJ whole genome shotgun (WGS) entry which is preliminary data.</text>
</comment>
<organism evidence="2 3">
    <name type="scientific">Elizabethkingia meningoseptica</name>
    <name type="common">Chryseobacterium meningosepticum</name>
    <dbReference type="NCBI Taxonomy" id="238"/>
    <lineage>
        <taxon>Bacteria</taxon>
        <taxon>Pseudomonadati</taxon>
        <taxon>Bacteroidota</taxon>
        <taxon>Flavobacteriia</taxon>
        <taxon>Flavobacteriales</taxon>
        <taxon>Weeksellaceae</taxon>
        <taxon>Elizabethkingia</taxon>
    </lineage>
</organism>
<dbReference type="Proteomes" id="UP000188947">
    <property type="component" value="Unassembled WGS sequence"/>
</dbReference>
<keyword evidence="3" id="KW-1185">Reference proteome</keyword>
<dbReference type="AlphaFoldDB" id="A0A1V3U2L7"/>
<sequence>MGIIKEPKDIDFIIQSRPLTKEEQNEISEFIRMRKAQKAAKRNSKPQIKTNKATLKPKQKL</sequence>
<name>A0A1V3U2L7_ELIME</name>
<evidence type="ECO:0000313" key="3">
    <source>
        <dbReference type="Proteomes" id="UP000188947"/>
    </source>
</evidence>
<proteinExistence type="predicted"/>
<feature type="compositionally biased region" description="Basic residues" evidence="1">
    <location>
        <begin position="35"/>
        <end position="44"/>
    </location>
</feature>
<reference evidence="2 3" key="1">
    <citation type="submission" date="2016-11" db="EMBL/GenBank/DDBJ databases">
        <title>Genome sequence and comparative genomic analysis of clinical strain Elizabethkingia meningoseptica 61421 PRCM.</title>
        <authorList>
            <person name="Wang M."/>
            <person name="Hu S."/>
            <person name="Cao L."/>
            <person name="Jiang T."/>
            <person name="Zhou Y."/>
            <person name="Ming D."/>
        </authorList>
    </citation>
    <scope>NUCLEOTIDE SEQUENCE [LARGE SCALE GENOMIC DNA]</scope>
    <source>
        <strain evidence="2 3">61421 PRCM</strain>
    </source>
</reference>
<dbReference type="STRING" id="238.BBD35_16715"/>
<evidence type="ECO:0000256" key="1">
    <source>
        <dbReference type="SAM" id="MobiDB-lite"/>
    </source>
</evidence>
<dbReference type="EMBL" id="MPOG01000007">
    <property type="protein sequence ID" value="OOH96900.1"/>
    <property type="molecule type" value="Genomic_DNA"/>
</dbReference>
<dbReference type="RefSeq" id="WP_069214951.1">
    <property type="nucleotide sequence ID" value="NZ_CP016378.1"/>
</dbReference>
<dbReference type="OrthoDB" id="983188at2"/>
<accession>A0A1V3U2L7</accession>
<gene>
    <name evidence="2" type="ORF">BMF97_05395</name>
</gene>
<protein>
    <submittedName>
        <fullName evidence="2">Uncharacterized protein</fullName>
    </submittedName>
</protein>
<feature type="region of interest" description="Disordered" evidence="1">
    <location>
        <begin position="35"/>
        <end position="61"/>
    </location>
</feature>
<evidence type="ECO:0000313" key="2">
    <source>
        <dbReference type="EMBL" id="OOH96900.1"/>
    </source>
</evidence>